<proteinExistence type="inferred from homology"/>
<evidence type="ECO:0000256" key="2">
    <source>
        <dbReference type="ARBA" id="ARBA00022598"/>
    </source>
</evidence>
<protein>
    <submittedName>
        <fullName evidence="5">Acyl-CoA synthetase</fullName>
    </submittedName>
</protein>
<evidence type="ECO:0000313" key="6">
    <source>
        <dbReference type="Proteomes" id="UP000053091"/>
    </source>
</evidence>
<dbReference type="PANTHER" id="PTHR43201:SF5">
    <property type="entry name" value="MEDIUM-CHAIN ACYL-COA LIGASE ACSF2, MITOCHONDRIAL"/>
    <property type="match status" value="1"/>
</dbReference>
<dbReference type="Gene3D" id="3.30.300.30">
    <property type="match status" value="1"/>
</dbReference>
<dbReference type="STRING" id="1678841.TBC1_111618"/>
<feature type="domain" description="AMP-binding enzyme C-terminal" evidence="4">
    <location>
        <begin position="406"/>
        <end position="482"/>
    </location>
</feature>
<name>A0A0S7C2S1_9BACT</name>
<sequence>MNAFDYFFENTSALDKEAVTGREPVSYPRLFANSVRTAARFKQIHGENNYVIILSENSGFFITVYLALMKSGNICVPLNPAIELENLDKVLEKTGSTLAFISRKYQQRFAAYNFTVYDDLTLEKWCSEETATDIPYPDPGFDDQRLAEIIFTSGSTGEQKGAMITHRNIIANSVSIIEYLKLTSSDIIEVVMPFYYCYGLSLLHTHLRVGGAVNLNNSFIFIGSVIDDLNKYNCTGFAGVPSHFQILLRKTRDFKNTKFQSLRYVTQAGGKLHTAFIEEFIDAFPDIKFYVMYGQTEATARLSYLPPEMLRQKLGSLGRGIPGVTLKVVNEAGEPVKPGETGEIIAKGDNVMAGYFKDPETTAATIRNGWLYTGDMATVDDEGYIFMQSRAKEIIKVRGIRISPKEIEAVIVSYPGVIDCTITAEQDDIAGEAIKATVVVNESDLDKFTADEIREHCAKNLASFKVPQKVVFDTKLYFNAAGKKSKY</sequence>
<organism evidence="5">
    <name type="scientific">Lentimicrobium saccharophilum</name>
    <dbReference type="NCBI Taxonomy" id="1678841"/>
    <lineage>
        <taxon>Bacteria</taxon>
        <taxon>Pseudomonadati</taxon>
        <taxon>Bacteroidota</taxon>
        <taxon>Bacteroidia</taxon>
        <taxon>Bacteroidales</taxon>
        <taxon>Lentimicrobiaceae</taxon>
        <taxon>Lentimicrobium</taxon>
    </lineage>
</organism>
<dbReference type="GO" id="GO:0031956">
    <property type="term" value="F:medium-chain fatty acid-CoA ligase activity"/>
    <property type="evidence" value="ECO:0007669"/>
    <property type="project" value="TreeGrafter"/>
</dbReference>
<dbReference type="Pfam" id="PF00501">
    <property type="entry name" value="AMP-binding"/>
    <property type="match status" value="1"/>
</dbReference>
<dbReference type="SUPFAM" id="SSF56801">
    <property type="entry name" value="Acetyl-CoA synthetase-like"/>
    <property type="match status" value="1"/>
</dbReference>
<evidence type="ECO:0000259" key="3">
    <source>
        <dbReference type="Pfam" id="PF00501"/>
    </source>
</evidence>
<evidence type="ECO:0000256" key="1">
    <source>
        <dbReference type="ARBA" id="ARBA00006432"/>
    </source>
</evidence>
<dbReference type="InterPro" id="IPR045851">
    <property type="entry name" value="AMP-bd_C_sf"/>
</dbReference>
<gene>
    <name evidence="5" type="ORF">TBC1_111618</name>
</gene>
<keyword evidence="6" id="KW-1185">Reference proteome</keyword>
<dbReference type="PANTHER" id="PTHR43201">
    <property type="entry name" value="ACYL-COA SYNTHETASE"/>
    <property type="match status" value="1"/>
</dbReference>
<dbReference type="AlphaFoldDB" id="A0A0S7C2S1"/>
<dbReference type="InterPro" id="IPR042099">
    <property type="entry name" value="ANL_N_sf"/>
</dbReference>
<dbReference type="RefSeq" id="WP_062040577.1">
    <property type="nucleotide sequence ID" value="NZ_DF968182.1"/>
</dbReference>
<dbReference type="EMBL" id="DF968182">
    <property type="protein sequence ID" value="GAP43465.1"/>
    <property type="molecule type" value="Genomic_DNA"/>
</dbReference>
<dbReference type="Pfam" id="PF13193">
    <property type="entry name" value="AMP-binding_C"/>
    <property type="match status" value="1"/>
</dbReference>
<comment type="similarity">
    <text evidence="1">Belongs to the ATP-dependent AMP-binding enzyme family.</text>
</comment>
<dbReference type="PATRIC" id="fig|1678841.3.peg.1806"/>
<accession>A0A0S7C2S1</accession>
<keyword evidence="2" id="KW-0436">Ligase</keyword>
<evidence type="ECO:0000313" key="5">
    <source>
        <dbReference type="EMBL" id="GAP43465.1"/>
    </source>
</evidence>
<dbReference type="InterPro" id="IPR000873">
    <property type="entry name" value="AMP-dep_synth/lig_dom"/>
</dbReference>
<dbReference type="GO" id="GO:0006631">
    <property type="term" value="P:fatty acid metabolic process"/>
    <property type="evidence" value="ECO:0007669"/>
    <property type="project" value="TreeGrafter"/>
</dbReference>
<dbReference type="Gene3D" id="3.40.50.12780">
    <property type="entry name" value="N-terminal domain of ligase-like"/>
    <property type="match status" value="1"/>
</dbReference>
<reference evidence="5" key="1">
    <citation type="journal article" date="2015" name="Genome Announc.">
        <title>Draft Genome Sequence of Bacteroidales Strain TBC1, a Novel Isolate from a Methanogenic Wastewater Treatment System.</title>
        <authorList>
            <person name="Tourlousse D.M."/>
            <person name="Matsuura N."/>
            <person name="Sun L."/>
            <person name="Toyonaga M."/>
            <person name="Kuroda K."/>
            <person name="Ohashi A."/>
            <person name="Cruz R."/>
            <person name="Yamaguchi T."/>
            <person name="Sekiguchi Y."/>
        </authorList>
    </citation>
    <scope>NUCLEOTIDE SEQUENCE [LARGE SCALE GENOMIC DNA]</scope>
    <source>
        <strain evidence="5">TBC1</strain>
    </source>
</reference>
<feature type="domain" description="AMP-dependent synthetase/ligase" evidence="3">
    <location>
        <begin position="15"/>
        <end position="356"/>
    </location>
</feature>
<dbReference type="Proteomes" id="UP000053091">
    <property type="component" value="Unassembled WGS sequence"/>
</dbReference>
<dbReference type="OrthoDB" id="9765680at2"/>
<evidence type="ECO:0000259" key="4">
    <source>
        <dbReference type="Pfam" id="PF13193"/>
    </source>
</evidence>
<dbReference type="InterPro" id="IPR025110">
    <property type="entry name" value="AMP-bd_C"/>
</dbReference>